<dbReference type="OrthoDB" id="9761451at2"/>
<sequence length="660" mass="71167">MIAESGHYALVLAFGLALVQSTVPLLGARWREYSLMNVARSTAVAQLMFCAASFAALVALHVSSDFSVVNVFENSHSMKPLIYKITGVWGNHEGSMLLWVSILALFGGLVAIFGNNLPTSLRAYVLAVQAWIASAFYLFILTTSNPFLRIANPPIEGQDLNPVLQDIGLAVHPPMLYLGYVGFSISFSFAIAALLEGRIDAAWARWVRPWTLVAWIFLTAGIAMGSYWAYYELGWGGWWFWDPVENASLMPWLAGTALLHSLVVMEKRNALKVWTILLSILAFSLSLLGTFLVRSGVLTSVHAFANDPRRGVFILLILCIFIGGSLSLYVLRASSLKQGGLFAPISREGALVLNNLLLTTACATVFVGTLYPLALEVMTGEKISVGAPFFNLTFGPLFIPLLVALPFGPLLAWKRGDLLGAAQRLMAAGIAAFIVLAVVWAWTLGGSTFAPLAIGLAVFVIAGAVIDIVERIGLLRLPPGIAFQRARGLPRSAWGTMFAHAGVGIALIGIVCETSWNSENIRTMRTGDVTSIAGYQLKLESLTPHQGPNYRETVAKFSVLVGGQVIADMTPSKRNFTTRSATTTEAALLSRGASQLYISLGDIGNDGTIAVRIYHKPLVLLIWFGPVLMAFGGLLSLSDRRLRVGAPKPAKSVRGLQAAE</sequence>
<dbReference type="NCBIfam" id="TIGR00353">
    <property type="entry name" value="nrfE"/>
    <property type="match status" value="1"/>
</dbReference>
<feature type="transmembrane region" description="Helical" evidence="10">
    <location>
        <begin position="96"/>
        <end position="114"/>
    </location>
</feature>
<feature type="transmembrane region" description="Helical" evidence="10">
    <location>
        <begin position="121"/>
        <end position="140"/>
    </location>
</feature>
<dbReference type="Pfam" id="PF16327">
    <property type="entry name" value="CcmF_C"/>
    <property type="match status" value="1"/>
</dbReference>
<feature type="transmembrane region" description="Helical" evidence="10">
    <location>
        <begin position="352"/>
        <end position="374"/>
    </location>
</feature>
<dbReference type="InterPro" id="IPR002541">
    <property type="entry name" value="Cyt_c_assembly"/>
</dbReference>
<evidence type="ECO:0000256" key="6">
    <source>
        <dbReference type="ARBA" id="ARBA00022748"/>
    </source>
</evidence>
<comment type="subcellular location">
    <subcellularLocation>
        <location evidence="1">Cell inner membrane</location>
        <topology evidence="1">Multi-pass membrane protein</topology>
    </subcellularLocation>
</comment>
<evidence type="ECO:0000313" key="13">
    <source>
        <dbReference type="EMBL" id="SHN62286.1"/>
    </source>
</evidence>
<feature type="domain" description="Cytochrome c assembly protein" evidence="11">
    <location>
        <begin position="89"/>
        <end position="295"/>
    </location>
</feature>
<feature type="transmembrane region" description="Helical" evidence="10">
    <location>
        <begin position="273"/>
        <end position="292"/>
    </location>
</feature>
<accession>A0A1M7SV75</accession>
<keyword evidence="5 10" id="KW-0812">Transmembrane</keyword>
<feature type="transmembrane region" description="Helical" evidence="10">
    <location>
        <begin position="175"/>
        <end position="195"/>
    </location>
</feature>
<dbReference type="GO" id="GO:0005886">
    <property type="term" value="C:plasma membrane"/>
    <property type="evidence" value="ECO:0007669"/>
    <property type="project" value="UniProtKB-SubCell"/>
</dbReference>
<comment type="function">
    <text evidence="9">Required for the biogenesis of c-type cytochromes. Possible subunit of a heme lyase.</text>
</comment>
<dbReference type="EMBL" id="LT670849">
    <property type="protein sequence ID" value="SHN62286.1"/>
    <property type="molecule type" value="Genomic_DNA"/>
</dbReference>
<feature type="transmembrane region" description="Helical" evidence="10">
    <location>
        <begin position="207"/>
        <end position="229"/>
    </location>
</feature>
<feature type="transmembrane region" description="Helical" evidence="10">
    <location>
        <begin position="618"/>
        <end position="637"/>
    </location>
</feature>
<feature type="transmembrane region" description="Helical" evidence="10">
    <location>
        <begin position="249"/>
        <end position="266"/>
    </location>
</feature>
<evidence type="ECO:0000256" key="5">
    <source>
        <dbReference type="ARBA" id="ARBA00022692"/>
    </source>
</evidence>
<keyword evidence="3" id="KW-1003">Cell membrane</keyword>
<dbReference type="AlphaFoldDB" id="A0A1M7SV75"/>
<dbReference type="RefSeq" id="WP_072816163.1">
    <property type="nucleotide sequence ID" value="NZ_LT670849.1"/>
</dbReference>
<keyword evidence="4" id="KW-0997">Cell inner membrane</keyword>
<keyword evidence="8 10" id="KW-0472">Membrane</keyword>
<evidence type="ECO:0000256" key="4">
    <source>
        <dbReference type="ARBA" id="ARBA00022519"/>
    </source>
</evidence>
<gene>
    <name evidence="13" type="ORF">SAMN05444170_0268</name>
</gene>
<dbReference type="GO" id="GO:0020037">
    <property type="term" value="F:heme binding"/>
    <property type="evidence" value="ECO:0007669"/>
    <property type="project" value="InterPro"/>
</dbReference>
<reference evidence="14" key="1">
    <citation type="submission" date="2016-11" db="EMBL/GenBank/DDBJ databases">
        <authorList>
            <person name="Varghese N."/>
            <person name="Submissions S."/>
        </authorList>
    </citation>
    <scope>NUCLEOTIDE SEQUENCE [LARGE SCALE GENOMIC DNA]</scope>
    <source>
        <strain evidence="14">GAS401</strain>
    </source>
</reference>
<feature type="transmembrane region" description="Helical" evidence="10">
    <location>
        <begin position="394"/>
        <end position="413"/>
    </location>
</feature>
<dbReference type="Proteomes" id="UP000184096">
    <property type="component" value="Chromosome I"/>
</dbReference>
<evidence type="ECO:0000256" key="1">
    <source>
        <dbReference type="ARBA" id="ARBA00004429"/>
    </source>
</evidence>
<feature type="transmembrane region" description="Helical" evidence="10">
    <location>
        <begin position="449"/>
        <end position="469"/>
    </location>
</feature>
<feature type="transmembrane region" description="Helical" evidence="10">
    <location>
        <begin position="312"/>
        <end position="331"/>
    </location>
</feature>
<evidence type="ECO:0000256" key="8">
    <source>
        <dbReference type="ARBA" id="ARBA00023136"/>
    </source>
</evidence>
<organism evidence="13 14">
    <name type="scientific">Bradyrhizobium erythrophlei</name>
    <dbReference type="NCBI Taxonomy" id="1437360"/>
    <lineage>
        <taxon>Bacteria</taxon>
        <taxon>Pseudomonadati</taxon>
        <taxon>Pseudomonadota</taxon>
        <taxon>Alphaproteobacteria</taxon>
        <taxon>Hyphomicrobiales</taxon>
        <taxon>Nitrobacteraceae</taxon>
        <taxon>Bradyrhizobium</taxon>
    </lineage>
</organism>
<dbReference type="InterPro" id="IPR003567">
    <property type="entry name" value="Cyt_c_biogenesis"/>
</dbReference>
<feature type="transmembrane region" description="Helical" evidence="10">
    <location>
        <begin position="6"/>
        <end position="26"/>
    </location>
</feature>
<dbReference type="GO" id="GO:0015232">
    <property type="term" value="F:heme transmembrane transporter activity"/>
    <property type="evidence" value="ECO:0007669"/>
    <property type="project" value="InterPro"/>
</dbReference>
<evidence type="ECO:0000256" key="9">
    <source>
        <dbReference type="ARBA" id="ARBA00037230"/>
    </source>
</evidence>
<evidence type="ECO:0000259" key="12">
    <source>
        <dbReference type="Pfam" id="PF16327"/>
    </source>
</evidence>
<protein>
    <submittedName>
        <fullName evidence="13">Cytochrome c-type biogenesis protein CcmF</fullName>
    </submittedName>
</protein>
<dbReference type="PANTHER" id="PTHR43653">
    <property type="entry name" value="CYTOCHROME C ASSEMBLY PROTEIN-RELATED"/>
    <property type="match status" value="1"/>
</dbReference>
<evidence type="ECO:0000256" key="10">
    <source>
        <dbReference type="SAM" id="Phobius"/>
    </source>
</evidence>
<feature type="domain" description="Cytochrome c-type biogenesis protein CcmF C-terminal" evidence="12">
    <location>
        <begin position="315"/>
        <end position="640"/>
    </location>
</feature>
<dbReference type="PANTHER" id="PTHR43653:SF1">
    <property type="entry name" value="CYTOCHROME C-TYPE BIOGENESIS PROTEIN CCMF"/>
    <property type="match status" value="1"/>
</dbReference>
<proteinExistence type="inferred from homology"/>
<dbReference type="NCBIfam" id="NF007691">
    <property type="entry name" value="PRK10369.1"/>
    <property type="match status" value="1"/>
</dbReference>
<name>A0A1M7SV75_9BRAD</name>
<dbReference type="Pfam" id="PF01578">
    <property type="entry name" value="Cytochrom_C_asm"/>
    <property type="match status" value="1"/>
</dbReference>
<dbReference type="InterPro" id="IPR003568">
    <property type="entry name" value="Cyt_c_biogenesis_CcmF"/>
</dbReference>
<keyword evidence="7 10" id="KW-1133">Transmembrane helix</keyword>
<evidence type="ECO:0000256" key="3">
    <source>
        <dbReference type="ARBA" id="ARBA00022475"/>
    </source>
</evidence>
<keyword evidence="14" id="KW-1185">Reference proteome</keyword>
<keyword evidence="6" id="KW-0201">Cytochrome c-type biogenesis</keyword>
<dbReference type="InterPro" id="IPR032523">
    <property type="entry name" value="CcmF_C"/>
</dbReference>
<comment type="similarity">
    <text evidence="2">Belongs to the CcmF/CycK/Ccl1/NrfE/CcsA family.</text>
</comment>
<dbReference type="PRINTS" id="PR01411">
    <property type="entry name" value="CCMFBIOGNSIS"/>
</dbReference>
<evidence type="ECO:0000259" key="11">
    <source>
        <dbReference type="Pfam" id="PF01578"/>
    </source>
</evidence>
<dbReference type="PRINTS" id="PR01410">
    <property type="entry name" value="CCBIOGENESIS"/>
</dbReference>
<evidence type="ECO:0000256" key="2">
    <source>
        <dbReference type="ARBA" id="ARBA00009186"/>
    </source>
</evidence>
<feature type="transmembrane region" description="Helical" evidence="10">
    <location>
        <begin position="38"/>
        <end position="62"/>
    </location>
</feature>
<dbReference type="GO" id="GO:0017004">
    <property type="term" value="P:cytochrome complex assembly"/>
    <property type="evidence" value="ECO:0007669"/>
    <property type="project" value="UniProtKB-KW"/>
</dbReference>
<evidence type="ECO:0000256" key="7">
    <source>
        <dbReference type="ARBA" id="ARBA00022989"/>
    </source>
</evidence>
<evidence type="ECO:0000313" key="14">
    <source>
        <dbReference type="Proteomes" id="UP000184096"/>
    </source>
</evidence>
<feature type="transmembrane region" description="Helical" evidence="10">
    <location>
        <begin position="425"/>
        <end position="443"/>
    </location>
</feature>